<feature type="coiled-coil region" evidence="3">
    <location>
        <begin position="199"/>
        <end position="233"/>
    </location>
</feature>
<dbReference type="Pfam" id="PF05362">
    <property type="entry name" value="Lon_C"/>
    <property type="match status" value="1"/>
</dbReference>
<dbReference type="Gene3D" id="3.30.230.10">
    <property type="match status" value="1"/>
</dbReference>
<keyword evidence="3" id="KW-0175">Coiled coil</keyword>
<dbReference type="STRING" id="1245471.PCA10_09150"/>
<accession>S6ACQ5</accession>
<dbReference type="PATRIC" id="fig|1245471.3.peg.921"/>
<keyword evidence="1 2" id="KW-0645">Protease</keyword>
<feature type="active site" evidence="2">
    <location>
        <position position="652"/>
    </location>
</feature>
<evidence type="ECO:0000259" key="5">
    <source>
        <dbReference type="PROSITE" id="PS51786"/>
    </source>
</evidence>
<keyword evidence="2" id="KW-0720">Serine protease</keyword>
<dbReference type="PANTHER" id="PTHR10046">
    <property type="entry name" value="ATP DEPENDENT LON PROTEASE FAMILY MEMBER"/>
    <property type="match status" value="1"/>
</dbReference>
<proteinExistence type="inferred from homology"/>
<dbReference type="PRINTS" id="PR00830">
    <property type="entry name" value="ENDOLAPTASE"/>
</dbReference>
<feature type="domain" description="Lon proteolytic" evidence="5">
    <location>
        <begin position="562"/>
        <end position="757"/>
    </location>
</feature>
<dbReference type="InterPro" id="IPR008269">
    <property type="entry name" value="Lon_proteolytic"/>
</dbReference>
<dbReference type="SUPFAM" id="SSF52540">
    <property type="entry name" value="P-loop containing nucleoside triphosphate hydrolases"/>
    <property type="match status" value="1"/>
</dbReference>
<keyword evidence="7" id="KW-1185">Reference proteome</keyword>
<comment type="catalytic activity">
    <reaction evidence="2">
        <text>Hydrolysis of proteins in presence of ATP.</text>
        <dbReference type="EC" id="3.4.21.53"/>
    </reaction>
</comment>
<evidence type="ECO:0000256" key="4">
    <source>
        <dbReference type="SAM" id="MobiDB-lite"/>
    </source>
</evidence>
<dbReference type="InterPro" id="IPR027417">
    <property type="entry name" value="P-loop_NTPase"/>
</dbReference>
<dbReference type="Pfam" id="PF20436">
    <property type="entry name" value="LonB_AAA-LID"/>
    <property type="match status" value="1"/>
</dbReference>
<dbReference type="KEGG" id="pre:PCA10_09150"/>
<dbReference type="GO" id="GO:0004252">
    <property type="term" value="F:serine-type endopeptidase activity"/>
    <property type="evidence" value="ECO:0007669"/>
    <property type="project" value="UniProtKB-UniRule"/>
</dbReference>
<dbReference type="EC" id="3.4.21.53" evidence="2"/>
<dbReference type="GO" id="GO:0005524">
    <property type="term" value="F:ATP binding"/>
    <property type="evidence" value="ECO:0007669"/>
    <property type="project" value="InterPro"/>
</dbReference>
<keyword evidence="2" id="KW-0378">Hydrolase</keyword>
<dbReference type="InterPro" id="IPR046844">
    <property type="entry name" value="Lon-like_helical"/>
</dbReference>
<feature type="region of interest" description="Disordered" evidence="4">
    <location>
        <begin position="788"/>
        <end position="836"/>
    </location>
</feature>
<dbReference type="OrthoDB" id="9758568at2"/>
<dbReference type="InterPro" id="IPR041699">
    <property type="entry name" value="AAA_32"/>
</dbReference>
<dbReference type="Gene3D" id="1.10.8.60">
    <property type="match status" value="1"/>
</dbReference>
<name>S6ACQ5_METRE</name>
<sequence length="836" mass="91720">MPDSIAASLRLAPDALTRPFEPQQFNFTTTDDLEPFRGVLGQERAVEALQFGVAMPRPGYNVYVMGEPGTGRFSFVQRYLKAEGKRLETPPDWVYVNNFDEPREPRALQLPAGEANDFISDISHLVDNLLSTFPAVFETPTFQQKKSAIDRAFNQRYDRALDVIERLALEKDVALYRDSANIAFTPMKDGKALDEADFAQLAESERERFHDDIAALEERLNEELSSLPQWKRESSNQLRHLNEETITQALQPLLSPLSEKYAENAGAVAYLQAMQVNLLKTVVDQLLDEKPDAQRRELLEEQYCPSLVVGHHAKGGAPVVFESHPTYDNLFGRIEYGTDQGALYTSYRQLRPGALHRANSGFLVLEAEKLLSEPFVWDALKRALHSRQLKMESPLAELGRLATVTLTPQVIPLQVKVVIVGSRQLYYTLQDLDPDFQEMFRVLVDFDEEIVLTDDSLEQFAQLLKTRTSEEGMAPLTAAAVARLATYSARLAEHQGRLSARIGDLFQLVSEADFIRHLASDPTTDAGHIDRALKAKATRTGRVSARILDDMLAGVILIDTAGAAVGKCNGLTVLEVGDSAFGVPARISATVYPGSSGIVDIEREVNLGQPIHSKGVMILTGYLGSRYAQEFPLEISASIALEQSYGYVDGDSASLGEACTLISALSRTPLKQCFAITGSINQFGEVQAVGGVNEKIEGFFRLCEARGLTGEQGVIIPHANVTTLMLDERVLEAVRQGRFHVYAVRQADEALSLLVGEPAGVPDDKGQFPEGSVNARVVARLREIAEMGLEEEEKAGPAQEVVEAVSKAAAPPKPARKGPKQEPGKAPAPDKTQGPA</sequence>
<dbReference type="InterPro" id="IPR020568">
    <property type="entry name" value="Ribosomal_Su5_D2-typ_SF"/>
</dbReference>
<evidence type="ECO:0000256" key="3">
    <source>
        <dbReference type="SAM" id="Coils"/>
    </source>
</evidence>
<dbReference type="GO" id="GO:0030163">
    <property type="term" value="P:protein catabolic process"/>
    <property type="evidence" value="ECO:0007669"/>
    <property type="project" value="InterPro"/>
</dbReference>
<dbReference type="SUPFAM" id="SSF54211">
    <property type="entry name" value="Ribosomal protein S5 domain 2-like"/>
    <property type="match status" value="1"/>
</dbReference>
<evidence type="ECO:0000256" key="2">
    <source>
        <dbReference type="PROSITE-ProRule" id="PRU01122"/>
    </source>
</evidence>
<evidence type="ECO:0000313" key="6">
    <source>
        <dbReference type="EMBL" id="BAN46647.1"/>
    </source>
</evidence>
<dbReference type="Gene3D" id="3.40.50.300">
    <property type="entry name" value="P-loop containing nucleotide triphosphate hydrolases"/>
    <property type="match status" value="1"/>
</dbReference>
<dbReference type="InterPro" id="IPR014721">
    <property type="entry name" value="Ribsml_uS5_D2-typ_fold_subgr"/>
</dbReference>
<dbReference type="InterPro" id="IPR046843">
    <property type="entry name" value="LonB_AAA-LID"/>
</dbReference>
<dbReference type="Proteomes" id="UP000015503">
    <property type="component" value="Chromosome"/>
</dbReference>
<gene>
    <name evidence="6" type="ORF">PCA10_09150</name>
</gene>
<dbReference type="Pfam" id="PF13654">
    <property type="entry name" value="AAA_32"/>
    <property type="match status" value="1"/>
</dbReference>
<dbReference type="AlphaFoldDB" id="S6ACQ5"/>
<dbReference type="PROSITE" id="PS51786">
    <property type="entry name" value="LON_PROTEOLYTIC"/>
    <property type="match status" value="1"/>
</dbReference>
<dbReference type="Pfam" id="PF20437">
    <property type="entry name" value="LonC_helical"/>
    <property type="match status" value="1"/>
</dbReference>
<protein>
    <recommendedName>
        <fullName evidence="2">endopeptidase La</fullName>
        <ecNumber evidence="2">3.4.21.53</ecNumber>
    </recommendedName>
</protein>
<reference evidence="6 7" key="1">
    <citation type="journal article" date="2013" name="Genome Announc.">
        <title>Complete Genome Sequence of the Carbazole Degrader Pseudomonas resinovorans Strain CA10 (NBRC 106553).</title>
        <authorList>
            <person name="Shintani M."/>
            <person name="Hosoyama A."/>
            <person name="Ohji S."/>
            <person name="Tsuchikane K."/>
            <person name="Takarada H."/>
            <person name="Yamazoe A."/>
            <person name="Fujita N."/>
            <person name="Nojiri H."/>
        </authorList>
    </citation>
    <scope>NUCLEOTIDE SEQUENCE [LARGE SCALE GENOMIC DNA]</scope>
    <source>
        <strain evidence="6 7">NBRC 106553</strain>
    </source>
</reference>
<dbReference type="HOGENOM" id="CLU_014785_0_1_6"/>
<dbReference type="EMBL" id="AP013068">
    <property type="protein sequence ID" value="BAN46647.1"/>
    <property type="molecule type" value="Genomic_DNA"/>
</dbReference>
<feature type="active site" evidence="2">
    <location>
        <position position="695"/>
    </location>
</feature>
<dbReference type="RefSeq" id="WP_016490849.1">
    <property type="nucleotide sequence ID" value="NC_021499.1"/>
</dbReference>
<evidence type="ECO:0000256" key="1">
    <source>
        <dbReference type="ARBA" id="ARBA00022670"/>
    </source>
</evidence>
<organism evidence="6 7">
    <name type="scientific">Metapseudomonas resinovorans NBRC 106553</name>
    <dbReference type="NCBI Taxonomy" id="1245471"/>
    <lineage>
        <taxon>Bacteria</taxon>
        <taxon>Pseudomonadati</taxon>
        <taxon>Pseudomonadota</taxon>
        <taxon>Gammaproteobacteria</taxon>
        <taxon>Pseudomonadales</taxon>
        <taxon>Pseudomonadaceae</taxon>
        <taxon>Metapseudomonas</taxon>
    </lineage>
</organism>
<evidence type="ECO:0000313" key="7">
    <source>
        <dbReference type="Proteomes" id="UP000015503"/>
    </source>
</evidence>
<dbReference type="InterPro" id="IPR027065">
    <property type="entry name" value="Lon_Prtase"/>
</dbReference>
<dbReference type="GO" id="GO:0004176">
    <property type="term" value="F:ATP-dependent peptidase activity"/>
    <property type="evidence" value="ECO:0007669"/>
    <property type="project" value="UniProtKB-UniRule"/>
</dbReference>
<comment type="similarity">
    <text evidence="2">Belongs to the peptidase S16 family.</text>
</comment>
<dbReference type="GO" id="GO:0006508">
    <property type="term" value="P:proteolysis"/>
    <property type="evidence" value="ECO:0007669"/>
    <property type="project" value="UniProtKB-KW"/>
</dbReference>
<dbReference type="eggNOG" id="COG1067">
    <property type="taxonomic scope" value="Bacteria"/>
</dbReference>